<dbReference type="Gene3D" id="3.90.260.10">
    <property type="entry name" value="Transglutaminase-like"/>
    <property type="match status" value="1"/>
</dbReference>
<evidence type="ECO:0000313" key="11">
    <source>
        <dbReference type="Proteomes" id="UP000774326"/>
    </source>
</evidence>
<name>A0A9P8Q624_WICPI</name>
<sequence>MPRPPNKSSKGAQVPHGKAPTPLDPTSATYLSQLPPQFQHLLAQNVKHGDKSKTDKPLKRKKKKKATSGVLGDDKAPMNDEGQAIMNVRLHDEECKHVSSPKKPKAKSTGTPIKIPISNHTETIVISSDDDEIPSSNRSTSHSAKTEVQPEDDEFEEDDFDDFEDVDLDNYVPDLTKPIPNADSKKDGDVIVNFRSTSAKDEESDSTQAKKKASVIPKEEKQFRQDFHRILLTVMMTHGLIRNQWCNYQEIQAQLKAKVKVDSHRVEKLLMGETDIISKARTTTAQGIVTTPMKSRRFLDGLKILLTQWQKHYKISSLKGLYRYDWNEWPQTFTSKTKPVDFTRFKKSIIDKSRGDRDLGAQGFVILLRSYGIRARLCYSIQGGDCYDYKIRKKESDEANNSTVDQNEQETIPQRRILTLQDKIKQLRSAQAQRIKKPAVVKSPEMDLIYPVFWAEAWNPFVKRWITVSPHLLVTIEDITNKSQLEPPPTYHYNQLRYVLAYDNEGYVRDVTKRYAEKYYSKTRKKRITRDIQGEIWYDELLASISKPGRIKADEYEEDWFAQKAKREGMPDSIADFKSHPFYVLERDIRANEMLKKGTRPCGYIRTRGKNLSLSVYKREDLLTLKTARGWYQKGMVLKAGARPMKTKPKPPQQILNEDDELEERLYSEDQVELYIPPPISEDGIITKNSFGNLDVFAPTMIPTGGVLLQHPFITQAVKALGIDYAPAVTGFKFERGRRVKPQLTGVVVWEAFKEVCESVSEQLELEDQEKQRCERELRALRGWWVVLNKLRIKKRLEKRFGKVSEIEGGTVADSGDKQIQKEYEEYLKEIDFDGEDHYGDSNIQNYLSGFRNEDEDEENERSMSEREDTDDEMMSGYDAGGGGGGGFFPDPEVRTHKRTRYDHGEDSYGGAFEYTPDSTMGRRTRSSREKIRVNYDEYYDEQEQPSDHSEYEGAAGGFIVDYQDGEDRGNDSQKAKETHEDEQLSDVNSDGLTQEESNELNELDEYEDFFNQLEMDQDGEGDEPDHEAEESQIIVNNSEEEYDDEYNNGDLGGGFDLGDNSQEVPEISESPIEEVDRNEDHPILSFQQEKEKQESTHRDADDDDDDDDDDDFKPVDETFTTTGLPQEQEQQIETEDLSDKNSVDPSELKEPEDLTDDEEKDFKVLPESSPAPPKRTSSATPQPITIELPKLPSKSLNYDEDFEKEYERQLQMEEKQRSETPDLPVNQHDQYQDDDDDSNFENENQSYTEGEELQEEEDDDFEYDSD</sequence>
<feature type="compositionally biased region" description="Polar residues" evidence="6">
    <location>
        <begin position="986"/>
        <end position="996"/>
    </location>
</feature>
<comment type="similarity">
    <text evidence="2">Belongs to the XPC family.</text>
</comment>
<keyword evidence="11" id="KW-1185">Reference proteome</keyword>
<feature type="region of interest" description="Disordered" evidence="6">
    <location>
        <begin position="196"/>
        <end position="217"/>
    </location>
</feature>
<feature type="compositionally biased region" description="Acidic residues" evidence="6">
    <location>
        <begin position="1102"/>
        <end position="1112"/>
    </location>
</feature>
<feature type="compositionally biased region" description="Basic and acidic residues" evidence="6">
    <location>
        <begin position="966"/>
        <end position="983"/>
    </location>
</feature>
<dbReference type="SUPFAM" id="SSF54001">
    <property type="entry name" value="Cysteine proteinases"/>
    <property type="match status" value="1"/>
</dbReference>
<protein>
    <recommendedName>
        <fullName evidence="12">DNA repair protein RAD4</fullName>
    </recommendedName>
</protein>
<accession>A0A9P8Q624</accession>
<dbReference type="SMART" id="SM01031">
    <property type="entry name" value="BHD_2"/>
    <property type="match status" value="1"/>
</dbReference>
<dbReference type="GO" id="GO:0071942">
    <property type="term" value="C:XPC complex"/>
    <property type="evidence" value="ECO:0007669"/>
    <property type="project" value="TreeGrafter"/>
</dbReference>
<feature type="compositionally biased region" description="Acidic residues" evidence="6">
    <location>
        <begin position="997"/>
        <end position="1009"/>
    </location>
</feature>
<dbReference type="Pfam" id="PF10403">
    <property type="entry name" value="BHD_1"/>
    <property type="match status" value="1"/>
</dbReference>
<feature type="compositionally biased region" description="Acidic residues" evidence="6">
    <location>
        <begin position="1039"/>
        <end position="1048"/>
    </location>
</feature>
<dbReference type="AlphaFoldDB" id="A0A9P8Q624"/>
<dbReference type="GO" id="GO:0003684">
    <property type="term" value="F:damaged DNA binding"/>
    <property type="evidence" value="ECO:0007669"/>
    <property type="project" value="InterPro"/>
</dbReference>
<feature type="domain" description="Rad4 beta-hairpin" evidence="8">
    <location>
        <begin position="625"/>
        <end position="678"/>
    </location>
</feature>
<dbReference type="Gene3D" id="3.30.70.2460">
    <property type="entry name" value="Rad4, beta-hairpin domain BHD3"/>
    <property type="match status" value="1"/>
</dbReference>
<dbReference type="InterPro" id="IPR018328">
    <property type="entry name" value="Rad4_beta-hairpin_dom3"/>
</dbReference>
<dbReference type="Gene3D" id="3.30.60.290">
    <property type="entry name" value="Rad4, beta-hairpin domain BHD2"/>
    <property type="match status" value="1"/>
</dbReference>
<dbReference type="PANTHER" id="PTHR12135:SF0">
    <property type="entry name" value="DNA REPAIR PROTEIN COMPLEMENTING XP-C CELLS"/>
    <property type="match status" value="1"/>
</dbReference>
<comment type="subcellular location">
    <subcellularLocation>
        <location evidence="1">Nucleus</location>
    </subcellularLocation>
</comment>
<evidence type="ECO:0000256" key="3">
    <source>
        <dbReference type="ARBA" id="ARBA00022763"/>
    </source>
</evidence>
<feature type="compositionally biased region" description="Polar residues" evidence="6">
    <location>
        <begin position="1"/>
        <end position="11"/>
    </location>
</feature>
<gene>
    <name evidence="10" type="ORF">WICPIJ_004039</name>
</gene>
<dbReference type="GO" id="GO:0003697">
    <property type="term" value="F:single-stranded DNA binding"/>
    <property type="evidence" value="ECO:0007669"/>
    <property type="project" value="TreeGrafter"/>
</dbReference>
<keyword evidence="4" id="KW-0234">DNA repair</keyword>
<evidence type="ECO:0000313" key="10">
    <source>
        <dbReference type="EMBL" id="KAH3685007.1"/>
    </source>
</evidence>
<reference evidence="10" key="1">
    <citation type="journal article" date="2021" name="Open Biol.">
        <title>Shared evolutionary footprints suggest mitochondrial oxidative damage underlies multiple complex I losses in fungi.</title>
        <authorList>
            <person name="Schikora-Tamarit M.A."/>
            <person name="Marcet-Houben M."/>
            <person name="Nosek J."/>
            <person name="Gabaldon T."/>
        </authorList>
    </citation>
    <scope>NUCLEOTIDE SEQUENCE</scope>
    <source>
        <strain evidence="10">CBS2887</strain>
    </source>
</reference>
<feature type="compositionally biased region" description="Basic and acidic residues" evidence="6">
    <location>
        <begin position="1138"/>
        <end position="1153"/>
    </location>
</feature>
<keyword evidence="5" id="KW-0539">Nucleus</keyword>
<dbReference type="SMART" id="SM01030">
    <property type="entry name" value="BHD_1"/>
    <property type="match status" value="1"/>
</dbReference>
<evidence type="ECO:0000259" key="8">
    <source>
        <dbReference type="SMART" id="SM01031"/>
    </source>
</evidence>
<feature type="compositionally biased region" description="Acidic residues" evidence="6">
    <location>
        <begin position="1016"/>
        <end position="1031"/>
    </location>
</feature>
<reference evidence="10" key="2">
    <citation type="submission" date="2021-01" db="EMBL/GenBank/DDBJ databases">
        <authorList>
            <person name="Schikora-Tamarit M.A."/>
        </authorList>
    </citation>
    <scope>NUCLEOTIDE SEQUENCE</scope>
    <source>
        <strain evidence="10">CBS2887</strain>
    </source>
</reference>
<dbReference type="InterPro" id="IPR042488">
    <property type="entry name" value="Rad4_BHD3_sf"/>
</dbReference>
<dbReference type="GO" id="GO:0006298">
    <property type="term" value="P:mismatch repair"/>
    <property type="evidence" value="ECO:0007669"/>
    <property type="project" value="TreeGrafter"/>
</dbReference>
<feature type="region of interest" description="Disordered" evidence="6">
    <location>
        <begin position="44"/>
        <end position="80"/>
    </location>
</feature>
<feature type="region of interest" description="Disordered" evidence="6">
    <location>
        <begin position="93"/>
        <end position="158"/>
    </location>
</feature>
<feature type="compositionally biased region" description="Low complexity" evidence="6">
    <location>
        <begin position="1058"/>
        <end position="1071"/>
    </location>
</feature>
<dbReference type="Pfam" id="PF03835">
    <property type="entry name" value="Rad4"/>
    <property type="match status" value="1"/>
</dbReference>
<feature type="compositionally biased region" description="Basic and acidic residues" evidence="6">
    <location>
        <begin position="1075"/>
        <end position="1101"/>
    </location>
</feature>
<dbReference type="Proteomes" id="UP000774326">
    <property type="component" value="Unassembled WGS sequence"/>
</dbReference>
<dbReference type="SMART" id="SM01032">
    <property type="entry name" value="BHD_3"/>
    <property type="match status" value="1"/>
</dbReference>
<evidence type="ECO:0000256" key="6">
    <source>
        <dbReference type="SAM" id="MobiDB-lite"/>
    </source>
</evidence>
<dbReference type="InterPro" id="IPR036985">
    <property type="entry name" value="Transglutaminase-like_sf"/>
</dbReference>
<dbReference type="InterPro" id="IPR038765">
    <property type="entry name" value="Papain-like_cys_pep_sf"/>
</dbReference>
<dbReference type="GO" id="GO:0006289">
    <property type="term" value="P:nucleotide-excision repair"/>
    <property type="evidence" value="ECO:0007669"/>
    <property type="project" value="InterPro"/>
</dbReference>
<evidence type="ECO:0000256" key="5">
    <source>
        <dbReference type="ARBA" id="ARBA00023242"/>
    </source>
</evidence>
<evidence type="ECO:0000259" key="9">
    <source>
        <dbReference type="SMART" id="SM01032"/>
    </source>
</evidence>
<feature type="region of interest" description="Disordered" evidence="6">
    <location>
        <begin position="1"/>
        <end position="30"/>
    </location>
</feature>
<feature type="compositionally biased region" description="Basic and acidic residues" evidence="6">
    <location>
        <begin position="1206"/>
        <end position="1221"/>
    </location>
</feature>
<dbReference type="InterPro" id="IPR004583">
    <property type="entry name" value="DNA_repair_Rad4"/>
</dbReference>
<feature type="region of interest" description="Disordered" evidence="6">
    <location>
        <begin position="836"/>
        <end position="1267"/>
    </location>
</feature>
<feature type="compositionally biased region" description="Basic and acidic residues" evidence="6">
    <location>
        <begin position="927"/>
        <end position="936"/>
    </location>
</feature>
<dbReference type="OrthoDB" id="300780at2759"/>
<evidence type="ECO:0000256" key="2">
    <source>
        <dbReference type="ARBA" id="ARBA00009525"/>
    </source>
</evidence>
<dbReference type="Pfam" id="PF10405">
    <property type="entry name" value="BHD_3"/>
    <property type="match status" value="1"/>
</dbReference>
<feature type="compositionally biased region" description="Acidic residues" evidence="6">
    <location>
        <begin position="1250"/>
        <end position="1267"/>
    </location>
</feature>
<feature type="compositionally biased region" description="Acidic residues" evidence="6">
    <location>
        <begin position="149"/>
        <end position="158"/>
    </location>
</feature>
<evidence type="ECO:0000259" key="7">
    <source>
        <dbReference type="SMART" id="SM01030"/>
    </source>
</evidence>
<dbReference type="Gene3D" id="2.20.20.110">
    <property type="entry name" value="Rad4, beta-hairpin domain BHD1"/>
    <property type="match status" value="1"/>
</dbReference>
<feature type="compositionally biased region" description="Basic and acidic residues" evidence="6">
    <location>
        <begin position="47"/>
        <end position="57"/>
    </location>
</feature>
<organism evidence="10 11">
    <name type="scientific">Wickerhamomyces pijperi</name>
    <name type="common">Yeast</name>
    <name type="synonym">Pichia pijperi</name>
    <dbReference type="NCBI Taxonomy" id="599730"/>
    <lineage>
        <taxon>Eukaryota</taxon>
        <taxon>Fungi</taxon>
        <taxon>Dikarya</taxon>
        <taxon>Ascomycota</taxon>
        <taxon>Saccharomycotina</taxon>
        <taxon>Saccharomycetes</taxon>
        <taxon>Phaffomycetales</taxon>
        <taxon>Wickerhamomycetaceae</taxon>
        <taxon>Wickerhamomyces</taxon>
    </lineage>
</organism>
<proteinExistence type="inferred from homology"/>
<evidence type="ECO:0000256" key="4">
    <source>
        <dbReference type="ARBA" id="ARBA00023204"/>
    </source>
</evidence>
<keyword evidence="3" id="KW-0227">DNA damage</keyword>
<dbReference type="InterPro" id="IPR018325">
    <property type="entry name" value="Rad4/PNGase_transGLS-fold"/>
</dbReference>
<dbReference type="PANTHER" id="PTHR12135">
    <property type="entry name" value="DNA REPAIR PROTEIN XP-C / RAD4"/>
    <property type="match status" value="1"/>
</dbReference>
<feature type="compositionally biased region" description="Polar residues" evidence="6">
    <location>
        <begin position="134"/>
        <end position="143"/>
    </location>
</feature>
<dbReference type="EMBL" id="JAEUBG010002239">
    <property type="protein sequence ID" value="KAH3685007.1"/>
    <property type="molecule type" value="Genomic_DNA"/>
</dbReference>
<feature type="compositionally biased region" description="Gly residues" evidence="6">
    <location>
        <begin position="879"/>
        <end position="888"/>
    </location>
</feature>
<evidence type="ECO:0000256" key="1">
    <source>
        <dbReference type="ARBA" id="ARBA00004123"/>
    </source>
</evidence>
<dbReference type="GO" id="GO:0005737">
    <property type="term" value="C:cytoplasm"/>
    <property type="evidence" value="ECO:0007669"/>
    <property type="project" value="TreeGrafter"/>
</dbReference>
<evidence type="ECO:0008006" key="12">
    <source>
        <dbReference type="Google" id="ProtNLM"/>
    </source>
</evidence>
<feature type="domain" description="Rad4 beta-hairpin" evidence="7">
    <location>
        <begin position="566"/>
        <end position="623"/>
    </location>
</feature>
<dbReference type="GO" id="GO:0000111">
    <property type="term" value="C:nucleotide-excision repair factor 2 complex"/>
    <property type="evidence" value="ECO:0007669"/>
    <property type="project" value="TreeGrafter"/>
</dbReference>
<feature type="compositionally biased region" description="Polar residues" evidence="6">
    <location>
        <begin position="1119"/>
        <end position="1130"/>
    </location>
</feature>
<feature type="domain" description="Rad4 beta-hairpin" evidence="9">
    <location>
        <begin position="686"/>
        <end position="761"/>
    </location>
</feature>
<dbReference type="InterPro" id="IPR018327">
    <property type="entry name" value="BHD_2"/>
</dbReference>
<dbReference type="InterPro" id="IPR018326">
    <property type="entry name" value="Rad4_beta-hairpin_dom1"/>
</dbReference>
<comment type="caution">
    <text evidence="10">The sequence shown here is derived from an EMBL/GenBank/DDBJ whole genome shotgun (WGS) entry which is preliminary data.</text>
</comment>